<dbReference type="Gene3D" id="3.40.50.300">
    <property type="entry name" value="P-loop containing nucleotide triphosphate hydrolases"/>
    <property type="match status" value="1"/>
</dbReference>
<organism evidence="1 2">
    <name type="scientific">Aeromonas phage 65.2</name>
    <dbReference type="NCBI Taxonomy" id="1932896"/>
    <lineage>
        <taxon>Viruses</taxon>
        <taxon>Duplodnaviria</taxon>
        <taxon>Heunggongvirae</taxon>
        <taxon>Uroviricota</taxon>
        <taxon>Caudoviricetes</taxon>
        <taxon>Pantevenvirales</taxon>
        <taxon>Straboviridae</taxon>
        <taxon>Emmerichvirinae</taxon>
        <taxon>Ishigurovirus</taxon>
        <taxon>Ishigurovirus osborne</taxon>
    </lineage>
</organism>
<sequence>MIYAVSGLKRTGKDTVSSFIKDLTGAKPYALAEPIKRSLFYALSPRSKLNLTWEDVNGQTDYDRETDLELSTLELRNILNTAVMFCNRTNKFNHDELSQIFLKIKNLSALDNMKFKDIICWSFANFFGNKRLANDIENKYRWSVRRLMQVLGTDLVVSVRRDYWLECIPETDGDIIITDIRQTHEMQYCRENNAHVIFVVKTGIVSTDSHITEKGLEPSASDTIVYNDGTLENLKSKIESIIKGK</sequence>
<accession>A0A219YBY2</accession>
<evidence type="ECO:0000313" key="2">
    <source>
        <dbReference type="Proteomes" id="UP000225215"/>
    </source>
</evidence>
<dbReference type="Proteomes" id="UP000225215">
    <property type="component" value="Segment"/>
</dbReference>
<dbReference type="GO" id="GO:0047507">
    <property type="term" value="F:deoxynucleoside phosphate kinase activity, ATP as phosphate donor"/>
    <property type="evidence" value="ECO:0007669"/>
    <property type="project" value="UniProtKB-EC"/>
</dbReference>
<reference evidence="1 2" key="1">
    <citation type="journal article" date="2017" name="Sci. Rep.">
        <title>Characterization and diversity of phages infecting Aeromonas salmonicida subsp. salmonicida.</title>
        <authorList>
            <person name="Vincent A.T."/>
            <person name="Paquet V.E."/>
            <person name="Bernatchez A."/>
            <person name="Tremblay D.M."/>
            <person name="Moineau S."/>
            <person name="Charette S.J."/>
        </authorList>
    </citation>
    <scope>NUCLEOTIDE SEQUENCE [LARGE SCALE GENOMIC DNA]</scope>
</reference>
<dbReference type="Pfam" id="PF21448">
    <property type="entry name" value="DNMK"/>
    <property type="match status" value="1"/>
</dbReference>
<dbReference type="InterPro" id="IPR023191">
    <property type="entry name" value="DNMP_kinase_N"/>
</dbReference>
<evidence type="ECO:0000313" key="1">
    <source>
        <dbReference type="EMBL" id="APU01508.1"/>
    </source>
</evidence>
<dbReference type="Gene3D" id="1.10.238.70">
    <property type="match status" value="1"/>
</dbReference>
<keyword evidence="1" id="KW-0808">Transferase</keyword>
<keyword evidence="1" id="KW-0418">Kinase</keyword>
<name>A0A219YBY2_9CAUD</name>
<proteinExistence type="predicted"/>
<dbReference type="EMBL" id="KY290955">
    <property type="protein sequence ID" value="APU01508.1"/>
    <property type="molecule type" value="Genomic_DNA"/>
</dbReference>
<dbReference type="InterPro" id="IPR048444">
    <property type="entry name" value="DNMK"/>
</dbReference>
<dbReference type="SUPFAM" id="SSF52540">
    <property type="entry name" value="P-loop containing nucleoside triphosphate hydrolases"/>
    <property type="match status" value="1"/>
</dbReference>
<protein>
    <submittedName>
        <fullName evidence="1">Deoxynucleotide monophosphate kinase</fullName>
        <ecNumber evidence="1">2.7.4.13</ecNumber>
    </submittedName>
</protein>
<dbReference type="InterPro" id="IPR027417">
    <property type="entry name" value="P-loop_NTPase"/>
</dbReference>
<dbReference type="EC" id="2.7.4.13" evidence="1"/>